<comment type="function">
    <text evidence="1">Potential transporter for phosphate.</text>
</comment>
<keyword evidence="11" id="KW-1185">Reference proteome</keyword>
<feature type="transmembrane region" description="Helical" evidence="9">
    <location>
        <begin position="195"/>
        <end position="215"/>
    </location>
</feature>
<evidence type="ECO:0000256" key="8">
    <source>
        <dbReference type="ARBA" id="ARBA00023136"/>
    </source>
</evidence>
<feature type="transmembrane region" description="Helical" evidence="9">
    <location>
        <begin position="286"/>
        <end position="304"/>
    </location>
</feature>
<evidence type="ECO:0000256" key="6">
    <source>
        <dbReference type="ARBA" id="ARBA00022692"/>
    </source>
</evidence>
<dbReference type="PANTHER" id="PTHR11101:SF80">
    <property type="entry name" value="PHOSPHATE TRANSPORTER"/>
    <property type="match status" value="1"/>
</dbReference>
<keyword evidence="6 9" id="KW-0812">Transmembrane</keyword>
<evidence type="ECO:0000313" key="11">
    <source>
        <dbReference type="Proteomes" id="UP000243250"/>
    </source>
</evidence>
<dbReference type="OrthoDB" id="101311at2157"/>
<dbReference type="Proteomes" id="UP000243250">
    <property type="component" value="Unassembled WGS sequence"/>
</dbReference>
<dbReference type="EMBL" id="FOYS01000001">
    <property type="protein sequence ID" value="SFR32190.1"/>
    <property type="molecule type" value="Genomic_DNA"/>
</dbReference>
<evidence type="ECO:0000313" key="10">
    <source>
        <dbReference type="EMBL" id="SFR32190.1"/>
    </source>
</evidence>
<keyword evidence="8 9" id="KW-0472">Membrane</keyword>
<feature type="transmembrane region" description="Helical" evidence="9">
    <location>
        <begin position="370"/>
        <end position="390"/>
    </location>
</feature>
<dbReference type="AlphaFoldDB" id="A0A1I6FQG4"/>
<feature type="transmembrane region" description="Helical" evidence="9">
    <location>
        <begin position="259"/>
        <end position="280"/>
    </location>
</feature>
<feature type="transmembrane region" description="Helical" evidence="9">
    <location>
        <begin position="38"/>
        <end position="58"/>
    </location>
</feature>
<feature type="transmembrane region" description="Helical" evidence="9">
    <location>
        <begin position="131"/>
        <end position="153"/>
    </location>
</feature>
<evidence type="ECO:0000256" key="9">
    <source>
        <dbReference type="RuleBase" id="RU363058"/>
    </source>
</evidence>
<dbReference type="GO" id="GO:0035435">
    <property type="term" value="P:phosphate ion transmembrane transport"/>
    <property type="evidence" value="ECO:0007669"/>
    <property type="project" value="TreeGrafter"/>
</dbReference>
<feature type="transmembrane region" description="Helical" evidence="9">
    <location>
        <begin position="227"/>
        <end position="247"/>
    </location>
</feature>
<dbReference type="InterPro" id="IPR001204">
    <property type="entry name" value="Phos_transporter"/>
</dbReference>
<protein>
    <recommendedName>
        <fullName evidence="9">Phosphate transporter</fullName>
    </recommendedName>
</protein>
<organism evidence="10 11">
    <name type="scientific">Halogeometricum limi</name>
    <dbReference type="NCBI Taxonomy" id="555875"/>
    <lineage>
        <taxon>Archaea</taxon>
        <taxon>Methanobacteriati</taxon>
        <taxon>Methanobacteriota</taxon>
        <taxon>Stenosarchaea group</taxon>
        <taxon>Halobacteria</taxon>
        <taxon>Halobacteriales</taxon>
        <taxon>Haloferacaceae</taxon>
        <taxon>Halogeometricum</taxon>
    </lineage>
</organism>
<gene>
    <name evidence="10" type="ORF">SAMN04488124_0077</name>
</gene>
<dbReference type="STRING" id="555875.SAMN04488124_0077"/>
<comment type="similarity">
    <text evidence="3 9">Belongs to the inorganic phosphate transporter (PiT) (TC 2.A.20) family.</text>
</comment>
<evidence type="ECO:0000256" key="7">
    <source>
        <dbReference type="ARBA" id="ARBA00022989"/>
    </source>
</evidence>
<sequence length="392" mass="39428">MVETLLVGGLAVAAFVGFNIGGSNTGVAFGPAVGSNTVSKLGAGILMGVFALLGGWTVGRRVVETLGSDLIVGPPFSVAAGVVVLLFIGVALFVSNVFGVPASTSMTAVGSVAGYGLATDRLAVGLALEIVSWWLVAPILGFWVSAVVGRYFYEDIAARVAIDRSDGDLLRIRRDGLLPRPALGAGTTRRELSGAALVVGIACYMAFSAGASNVANAVAPLVGNGSLSMNSGILLAGGAIAVGAVTIARRTLETVSNDLTELPLTAALVVATVSATLVTALSWLRIPASFVVIATMSIVGLGWGRETTRRPDPTDSTPNVADVAGPVAAHRSTASVDAADGGSDAAADADTADPLYRPLATARVIALQNLVPFIATVGAYLVFSVAGPAVGL</sequence>
<comment type="subcellular location">
    <subcellularLocation>
        <location evidence="2 9">Membrane</location>
        <topology evidence="2 9">Multi-pass membrane protein</topology>
    </subcellularLocation>
</comment>
<reference evidence="11" key="1">
    <citation type="submission" date="2016-10" db="EMBL/GenBank/DDBJ databases">
        <authorList>
            <person name="Varghese N."/>
            <person name="Submissions S."/>
        </authorList>
    </citation>
    <scope>NUCLEOTIDE SEQUENCE [LARGE SCALE GENOMIC DNA]</scope>
    <source>
        <strain evidence="11">CGMCC 1.8711</strain>
    </source>
</reference>
<dbReference type="Pfam" id="PF01384">
    <property type="entry name" value="PHO4"/>
    <property type="match status" value="2"/>
</dbReference>
<keyword evidence="4 9" id="KW-0813">Transport</keyword>
<evidence type="ECO:0000256" key="1">
    <source>
        <dbReference type="ARBA" id="ARBA00001981"/>
    </source>
</evidence>
<feature type="transmembrane region" description="Helical" evidence="9">
    <location>
        <begin position="70"/>
        <end position="94"/>
    </location>
</feature>
<dbReference type="PANTHER" id="PTHR11101">
    <property type="entry name" value="PHOSPHATE TRANSPORTER"/>
    <property type="match status" value="1"/>
</dbReference>
<evidence type="ECO:0000256" key="4">
    <source>
        <dbReference type="ARBA" id="ARBA00022448"/>
    </source>
</evidence>
<dbReference type="GO" id="GO:0016020">
    <property type="term" value="C:membrane"/>
    <property type="evidence" value="ECO:0007669"/>
    <property type="project" value="UniProtKB-SubCell"/>
</dbReference>
<evidence type="ECO:0000256" key="3">
    <source>
        <dbReference type="ARBA" id="ARBA00009916"/>
    </source>
</evidence>
<proteinExistence type="inferred from homology"/>
<dbReference type="RefSeq" id="WP_089875690.1">
    <property type="nucleotide sequence ID" value="NZ_FOYS01000001.1"/>
</dbReference>
<keyword evidence="7 9" id="KW-1133">Transmembrane helix</keyword>
<evidence type="ECO:0000256" key="2">
    <source>
        <dbReference type="ARBA" id="ARBA00004141"/>
    </source>
</evidence>
<evidence type="ECO:0000256" key="5">
    <source>
        <dbReference type="ARBA" id="ARBA00022592"/>
    </source>
</evidence>
<name>A0A1I6FQG4_9EURY</name>
<accession>A0A1I6FQG4</accession>
<dbReference type="GO" id="GO:0005315">
    <property type="term" value="F:phosphate transmembrane transporter activity"/>
    <property type="evidence" value="ECO:0007669"/>
    <property type="project" value="InterPro"/>
</dbReference>
<keyword evidence="5 9" id="KW-0592">Phosphate transport</keyword>